<name>A0A7J6XX27_TRYCR</name>
<evidence type="ECO:0000313" key="2">
    <source>
        <dbReference type="EMBL" id="KAF5219041.1"/>
    </source>
</evidence>
<dbReference type="AlphaFoldDB" id="A0A7J6XX27"/>
<keyword evidence="1" id="KW-0812">Transmembrane</keyword>
<dbReference type="EMBL" id="JABDHM010000080">
    <property type="protein sequence ID" value="KAF5219041.1"/>
    <property type="molecule type" value="Genomic_DNA"/>
</dbReference>
<feature type="transmembrane region" description="Helical" evidence="1">
    <location>
        <begin position="36"/>
        <end position="65"/>
    </location>
</feature>
<dbReference type="VEuPathDB" id="TriTrypDB:BCY84_17506"/>
<dbReference type="SUPFAM" id="SSF82199">
    <property type="entry name" value="SET domain"/>
    <property type="match status" value="1"/>
</dbReference>
<keyword evidence="1" id="KW-0472">Membrane</keyword>
<dbReference type="Proteomes" id="UP000583944">
    <property type="component" value="Unassembled WGS sequence"/>
</dbReference>
<comment type="caution">
    <text evidence="2">The sequence shown here is derived from an EMBL/GenBank/DDBJ whole genome shotgun (WGS) entry which is preliminary data.</text>
</comment>
<dbReference type="Gene3D" id="3.90.1410.10">
    <property type="entry name" value="set domain protein methyltransferase, domain 1"/>
    <property type="match status" value="1"/>
</dbReference>
<organism evidence="2 3">
    <name type="scientific">Trypanosoma cruzi</name>
    <dbReference type="NCBI Taxonomy" id="5693"/>
    <lineage>
        <taxon>Eukaryota</taxon>
        <taxon>Discoba</taxon>
        <taxon>Euglenozoa</taxon>
        <taxon>Kinetoplastea</taxon>
        <taxon>Metakinetoplastina</taxon>
        <taxon>Trypanosomatida</taxon>
        <taxon>Trypanosomatidae</taxon>
        <taxon>Trypanosoma</taxon>
        <taxon>Schizotrypanum</taxon>
    </lineage>
</organism>
<proteinExistence type="predicted"/>
<reference evidence="2 3" key="1">
    <citation type="journal article" date="2019" name="Genome Biol. Evol.">
        <title>Nanopore Sequencing Significantly Improves Genome Assembly of the Protozoan Parasite Trypanosoma cruzi.</title>
        <authorList>
            <person name="Diaz-Viraque F."/>
            <person name="Pita S."/>
            <person name="Greif G."/>
            <person name="de Souza R.C.M."/>
            <person name="Iraola G."/>
            <person name="Robello C."/>
        </authorList>
    </citation>
    <scope>NUCLEOTIDE SEQUENCE [LARGE SCALE GENOMIC DNA]</scope>
    <source>
        <strain evidence="2 3">Berenice</strain>
    </source>
</reference>
<evidence type="ECO:0000256" key="1">
    <source>
        <dbReference type="SAM" id="Phobius"/>
    </source>
</evidence>
<evidence type="ECO:0008006" key="4">
    <source>
        <dbReference type="Google" id="ProtNLM"/>
    </source>
</evidence>
<evidence type="ECO:0000313" key="3">
    <source>
        <dbReference type="Proteomes" id="UP000583944"/>
    </source>
</evidence>
<sequence>MWFHFESTHKHTQQGKKLCHVLVITWEDVLKGFDSVIAASFFLFFFLTFFVFCAFQRCFLFSVLAPLMWRHLLRRLGVAVHPALQREVSRAKDVYGIFCDANSVGLDEGELLCFVPFFHCIAANIAAASPWGPTLMDGVSSYTVAVDGVQVEYPKLSAVTTVFCALVLLLEECSLNSYLHWISIEQEIDADTQRRLGRSAHAKIEIIKILNNSIIGVLCEDMSKLGWNIPVEVMSLAHGICSSRCVDVPRSNEVFGGPAFVPFVDLINHDDDEPNVAVYVDTMHSLRTLLRRSKTFFQVFEDDISVDHCPFYVLVRAAKNIAASEELHYRYLDPHDALAGDPLFWASRFHFCPERH</sequence>
<dbReference type="VEuPathDB" id="TriTrypDB:ECC02_008042"/>
<dbReference type="InterPro" id="IPR046341">
    <property type="entry name" value="SET_dom_sf"/>
</dbReference>
<protein>
    <recommendedName>
        <fullName evidence="4">SET domain-containing protein</fullName>
    </recommendedName>
</protein>
<gene>
    <name evidence="2" type="ORF">ECC02_008042</name>
</gene>
<accession>A0A7J6XX27</accession>
<keyword evidence="1" id="KW-1133">Transmembrane helix</keyword>